<keyword evidence="3 6" id="KW-1133">Transmembrane helix</keyword>
<organism evidence="8 9">
    <name type="scientific">Amniculicola lignicola CBS 123094</name>
    <dbReference type="NCBI Taxonomy" id="1392246"/>
    <lineage>
        <taxon>Eukaryota</taxon>
        <taxon>Fungi</taxon>
        <taxon>Dikarya</taxon>
        <taxon>Ascomycota</taxon>
        <taxon>Pezizomycotina</taxon>
        <taxon>Dothideomycetes</taxon>
        <taxon>Pleosporomycetidae</taxon>
        <taxon>Pleosporales</taxon>
        <taxon>Amniculicolaceae</taxon>
        <taxon>Amniculicola</taxon>
    </lineage>
</organism>
<dbReference type="GO" id="GO:0016020">
    <property type="term" value="C:membrane"/>
    <property type="evidence" value="ECO:0007669"/>
    <property type="project" value="UniProtKB-SubCell"/>
</dbReference>
<dbReference type="OrthoDB" id="5329176at2759"/>
<keyword evidence="4 6" id="KW-0472">Membrane</keyword>
<evidence type="ECO:0000256" key="3">
    <source>
        <dbReference type="ARBA" id="ARBA00022989"/>
    </source>
</evidence>
<dbReference type="InterPro" id="IPR052337">
    <property type="entry name" value="SAT4-like"/>
</dbReference>
<evidence type="ECO:0000313" key="9">
    <source>
        <dbReference type="Proteomes" id="UP000799779"/>
    </source>
</evidence>
<gene>
    <name evidence="8" type="ORF">P154DRAFT_435018</name>
</gene>
<proteinExistence type="inferred from homology"/>
<feature type="transmembrane region" description="Helical" evidence="6">
    <location>
        <begin position="103"/>
        <end position="121"/>
    </location>
</feature>
<feature type="transmembrane region" description="Helical" evidence="6">
    <location>
        <begin position="183"/>
        <end position="201"/>
    </location>
</feature>
<reference evidence="8" key="1">
    <citation type="journal article" date="2020" name="Stud. Mycol.">
        <title>101 Dothideomycetes genomes: a test case for predicting lifestyles and emergence of pathogens.</title>
        <authorList>
            <person name="Haridas S."/>
            <person name="Albert R."/>
            <person name="Binder M."/>
            <person name="Bloem J."/>
            <person name="Labutti K."/>
            <person name="Salamov A."/>
            <person name="Andreopoulos B."/>
            <person name="Baker S."/>
            <person name="Barry K."/>
            <person name="Bills G."/>
            <person name="Bluhm B."/>
            <person name="Cannon C."/>
            <person name="Castanera R."/>
            <person name="Culley D."/>
            <person name="Daum C."/>
            <person name="Ezra D."/>
            <person name="Gonzalez J."/>
            <person name="Henrissat B."/>
            <person name="Kuo A."/>
            <person name="Liang C."/>
            <person name="Lipzen A."/>
            <person name="Lutzoni F."/>
            <person name="Magnuson J."/>
            <person name="Mondo S."/>
            <person name="Nolan M."/>
            <person name="Ohm R."/>
            <person name="Pangilinan J."/>
            <person name="Park H.-J."/>
            <person name="Ramirez L."/>
            <person name="Alfaro M."/>
            <person name="Sun H."/>
            <person name="Tritt A."/>
            <person name="Yoshinaga Y."/>
            <person name="Zwiers L.-H."/>
            <person name="Turgeon B."/>
            <person name="Goodwin S."/>
            <person name="Spatafora J."/>
            <person name="Crous P."/>
            <person name="Grigoriev I."/>
        </authorList>
    </citation>
    <scope>NUCLEOTIDE SEQUENCE</scope>
    <source>
        <strain evidence="8">CBS 123094</strain>
    </source>
</reference>
<comment type="subcellular location">
    <subcellularLocation>
        <location evidence="1">Membrane</location>
        <topology evidence="1">Multi-pass membrane protein</topology>
    </subcellularLocation>
</comment>
<evidence type="ECO:0000256" key="2">
    <source>
        <dbReference type="ARBA" id="ARBA00022692"/>
    </source>
</evidence>
<dbReference type="EMBL" id="ML977589">
    <property type="protein sequence ID" value="KAF2000377.1"/>
    <property type="molecule type" value="Genomic_DNA"/>
</dbReference>
<name>A0A6A5WG37_9PLEO</name>
<evidence type="ECO:0000256" key="6">
    <source>
        <dbReference type="SAM" id="Phobius"/>
    </source>
</evidence>
<protein>
    <recommendedName>
        <fullName evidence="7">Rhodopsin domain-containing protein</fullName>
    </recommendedName>
</protein>
<keyword evidence="9" id="KW-1185">Reference proteome</keyword>
<comment type="similarity">
    <text evidence="5">Belongs to the SAT4 family.</text>
</comment>
<keyword evidence="2 6" id="KW-0812">Transmembrane</keyword>
<feature type="transmembrane region" description="Helical" evidence="6">
    <location>
        <begin position="51"/>
        <end position="71"/>
    </location>
</feature>
<evidence type="ECO:0000256" key="4">
    <source>
        <dbReference type="ARBA" id="ARBA00023136"/>
    </source>
</evidence>
<accession>A0A6A5WG37</accession>
<sequence>MSSIYSPEFMAEDFGASLIGVCCTFIVSLTIFFSLFVVGRYVSRTCRGLDFWVFMPAAYVFCMALCVLVAVKVGSTGRHAIFILQTDAKRMPSGLKISKVAEYSYTAGVACPKIAVLILYVRIFKARPFLIGCYCAFALVAATVLSGFVLSSISCKPFAYFWNPSIPGGKCIDITAAYRYMSFPNIATDVIILVLPILPIMKLQVDLAKKIGLVITFATGSIGILTSIIRTYAFFTADIYPNPKATGVETMMWTAVEPGVYFLAACMPAMSPLKRRFLGDLGVTEFISSRWLNKDKPKRSKSINKTEIKIVKENDFGDTGSLRSSKGDEESLRGKDVEEMEMKPWTPLDASQPSHVQGAWVQIAGFGATVGLNLIQVIK</sequence>
<dbReference type="PANTHER" id="PTHR33048:SF156">
    <property type="entry name" value="INTEGRAL MEMBRANE PROTEIN"/>
    <property type="match status" value="1"/>
</dbReference>
<feature type="transmembrane region" description="Helical" evidence="6">
    <location>
        <begin position="213"/>
        <end position="235"/>
    </location>
</feature>
<dbReference type="Pfam" id="PF20684">
    <property type="entry name" value="Fung_rhodopsin"/>
    <property type="match status" value="1"/>
</dbReference>
<evidence type="ECO:0000256" key="5">
    <source>
        <dbReference type="ARBA" id="ARBA00038359"/>
    </source>
</evidence>
<evidence type="ECO:0000256" key="1">
    <source>
        <dbReference type="ARBA" id="ARBA00004141"/>
    </source>
</evidence>
<dbReference type="AlphaFoldDB" id="A0A6A5WG37"/>
<evidence type="ECO:0000259" key="7">
    <source>
        <dbReference type="Pfam" id="PF20684"/>
    </source>
</evidence>
<dbReference type="InterPro" id="IPR049326">
    <property type="entry name" value="Rhodopsin_dom_fungi"/>
</dbReference>
<feature type="domain" description="Rhodopsin" evidence="7">
    <location>
        <begin position="40"/>
        <end position="275"/>
    </location>
</feature>
<dbReference type="Proteomes" id="UP000799779">
    <property type="component" value="Unassembled WGS sequence"/>
</dbReference>
<evidence type="ECO:0000313" key="8">
    <source>
        <dbReference type="EMBL" id="KAF2000377.1"/>
    </source>
</evidence>
<dbReference type="PANTHER" id="PTHR33048">
    <property type="entry name" value="PTH11-LIKE INTEGRAL MEMBRANE PROTEIN (AFU_ORTHOLOGUE AFUA_5G11245)"/>
    <property type="match status" value="1"/>
</dbReference>
<feature type="transmembrane region" description="Helical" evidence="6">
    <location>
        <begin position="128"/>
        <end position="153"/>
    </location>
</feature>
<feature type="transmembrane region" description="Helical" evidence="6">
    <location>
        <begin position="14"/>
        <end position="39"/>
    </location>
</feature>